<proteinExistence type="predicted"/>
<accession>A0A1R3S0I2</accession>
<keyword evidence="2" id="KW-1185">Reference proteome</keyword>
<gene>
    <name evidence="1" type="ORF">ASPCADRAFT_1877</name>
</gene>
<dbReference type="STRING" id="602072.A0A1R3S0I2"/>
<dbReference type="Gene3D" id="3.10.450.50">
    <property type="match status" value="1"/>
</dbReference>
<dbReference type="Proteomes" id="UP000188318">
    <property type="component" value="Unassembled WGS sequence"/>
</dbReference>
<evidence type="ECO:0000313" key="1">
    <source>
        <dbReference type="EMBL" id="OOG00212.1"/>
    </source>
</evidence>
<sequence length="171" mass="19318">MSPNPIPSHTQLSQIQSTIRSFLTSLSQSHPLKSILSKFTTTPHPLIHEHGLPFLAPFLGRDFVGQNGIKEYFSLMGGLLGYEDMGFEDEGDWVVKCRDEGGDGAVVVVRGWARFFAKETGEGWREEFVYRLRVAREINGDGEWKIQEYRIWADTGAAYLALRGELGRLKE</sequence>
<dbReference type="OrthoDB" id="3352776at2759"/>
<evidence type="ECO:0008006" key="3">
    <source>
        <dbReference type="Google" id="ProtNLM"/>
    </source>
</evidence>
<dbReference type="VEuPathDB" id="FungiDB:ASPCADRAFT_1877"/>
<reference evidence="2" key="1">
    <citation type="journal article" date="2017" name="Genome Biol.">
        <title>Comparative genomics reveals high biological diversity and specific adaptations in the industrially and medically important fungal genus Aspergillus.</title>
        <authorList>
            <person name="de Vries R.P."/>
            <person name="Riley R."/>
            <person name="Wiebenga A."/>
            <person name="Aguilar-Osorio G."/>
            <person name="Amillis S."/>
            <person name="Uchima C.A."/>
            <person name="Anderluh G."/>
            <person name="Asadollahi M."/>
            <person name="Askin M."/>
            <person name="Barry K."/>
            <person name="Battaglia E."/>
            <person name="Bayram O."/>
            <person name="Benocci T."/>
            <person name="Braus-Stromeyer S.A."/>
            <person name="Caldana C."/>
            <person name="Canovas D."/>
            <person name="Cerqueira G.C."/>
            <person name="Chen F."/>
            <person name="Chen W."/>
            <person name="Choi C."/>
            <person name="Clum A."/>
            <person name="Dos Santos R.A."/>
            <person name="Damasio A.R."/>
            <person name="Diallinas G."/>
            <person name="Emri T."/>
            <person name="Fekete E."/>
            <person name="Flipphi M."/>
            <person name="Freyberg S."/>
            <person name="Gallo A."/>
            <person name="Gournas C."/>
            <person name="Habgood R."/>
            <person name="Hainaut M."/>
            <person name="Harispe M.L."/>
            <person name="Henrissat B."/>
            <person name="Hilden K.S."/>
            <person name="Hope R."/>
            <person name="Hossain A."/>
            <person name="Karabika E."/>
            <person name="Karaffa L."/>
            <person name="Karanyi Z."/>
            <person name="Krasevec N."/>
            <person name="Kuo A."/>
            <person name="Kusch H."/>
            <person name="LaButti K."/>
            <person name="Lagendijk E.L."/>
            <person name="Lapidus A."/>
            <person name="Levasseur A."/>
            <person name="Lindquist E."/>
            <person name="Lipzen A."/>
            <person name="Logrieco A.F."/>
            <person name="MacCabe A."/>
            <person name="Maekelae M.R."/>
            <person name="Malavazi I."/>
            <person name="Melin P."/>
            <person name="Meyer V."/>
            <person name="Mielnichuk N."/>
            <person name="Miskei M."/>
            <person name="Molnar A.P."/>
            <person name="Mule G."/>
            <person name="Ngan C.Y."/>
            <person name="Orejas M."/>
            <person name="Orosz E."/>
            <person name="Ouedraogo J.P."/>
            <person name="Overkamp K.M."/>
            <person name="Park H.-S."/>
            <person name="Perrone G."/>
            <person name="Piumi F."/>
            <person name="Punt P.J."/>
            <person name="Ram A.F."/>
            <person name="Ramon A."/>
            <person name="Rauscher S."/>
            <person name="Record E."/>
            <person name="Riano-Pachon D.M."/>
            <person name="Robert V."/>
            <person name="Roehrig J."/>
            <person name="Ruller R."/>
            <person name="Salamov A."/>
            <person name="Salih N.S."/>
            <person name="Samson R.A."/>
            <person name="Sandor E."/>
            <person name="Sanguinetti M."/>
            <person name="Schuetze T."/>
            <person name="Sepcic K."/>
            <person name="Shelest E."/>
            <person name="Sherlock G."/>
            <person name="Sophianopoulou V."/>
            <person name="Squina F.M."/>
            <person name="Sun H."/>
            <person name="Susca A."/>
            <person name="Todd R.B."/>
            <person name="Tsang A."/>
            <person name="Unkles S.E."/>
            <person name="van de Wiele N."/>
            <person name="van Rossen-Uffink D."/>
            <person name="Oliveira J.V."/>
            <person name="Vesth T.C."/>
            <person name="Visser J."/>
            <person name="Yu J.-H."/>
            <person name="Zhou M."/>
            <person name="Andersen M.R."/>
            <person name="Archer D.B."/>
            <person name="Baker S.E."/>
            <person name="Benoit I."/>
            <person name="Brakhage A.A."/>
            <person name="Braus G.H."/>
            <person name="Fischer R."/>
            <person name="Frisvad J.C."/>
            <person name="Goldman G.H."/>
            <person name="Houbraken J."/>
            <person name="Oakley B."/>
            <person name="Pocsi I."/>
            <person name="Scazzocchio C."/>
            <person name="Seiboth B."/>
            <person name="vanKuyk P.A."/>
            <person name="Wortman J."/>
            <person name="Dyer P.S."/>
            <person name="Grigoriev I.V."/>
        </authorList>
    </citation>
    <scope>NUCLEOTIDE SEQUENCE [LARGE SCALE GENOMIC DNA]</scope>
    <source>
        <strain evidence="2">ITEM 5010</strain>
    </source>
</reference>
<name>A0A1R3S0I2_ASPC5</name>
<organism evidence="1 2">
    <name type="scientific">Aspergillus carbonarius (strain ITEM 5010)</name>
    <dbReference type="NCBI Taxonomy" id="602072"/>
    <lineage>
        <taxon>Eukaryota</taxon>
        <taxon>Fungi</taxon>
        <taxon>Dikarya</taxon>
        <taxon>Ascomycota</taxon>
        <taxon>Pezizomycotina</taxon>
        <taxon>Eurotiomycetes</taxon>
        <taxon>Eurotiomycetidae</taxon>
        <taxon>Eurotiales</taxon>
        <taxon>Aspergillaceae</taxon>
        <taxon>Aspergillus</taxon>
        <taxon>Aspergillus subgen. Circumdati</taxon>
    </lineage>
</organism>
<dbReference type="OMA" id="TEHGPEW"/>
<dbReference type="AlphaFoldDB" id="A0A1R3S0I2"/>
<dbReference type="EMBL" id="KV907494">
    <property type="protein sequence ID" value="OOG00212.1"/>
    <property type="molecule type" value="Genomic_DNA"/>
</dbReference>
<evidence type="ECO:0000313" key="2">
    <source>
        <dbReference type="Proteomes" id="UP000188318"/>
    </source>
</evidence>
<protein>
    <recommendedName>
        <fullName evidence="3">SnoaL-like domain-containing protein</fullName>
    </recommendedName>
</protein>